<proteinExistence type="predicted"/>
<dbReference type="EMBL" id="QTUB01000001">
    <property type="protein sequence ID" value="REF26640.1"/>
    <property type="molecule type" value="Genomic_DNA"/>
</dbReference>
<evidence type="ECO:0000313" key="1">
    <source>
        <dbReference type="EMBL" id="REF26640.1"/>
    </source>
</evidence>
<organism evidence="1 2">
    <name type="scientific">Xenorhabdus cabanillasii</name>
    <dbReference type="NCBI Taxonomy" id="351673"/>
    <lineage>
        <taxon>Bacteria</taxon>
        <taxon>Pseudomonadati</taxon>
        <taxon>Pseudomonadota</taxon>
        <taxon>Gammaproteobacteria</taxon>
        <taxon>Enterobacterales</taxon>
        <taxon>Morganellaceae</taxon>
        <taxon>Xenorhabdus</taxon>
    </lineage>
</organism>
<gene>
    <name evidence="1" type="ORF">BDD26_1310</name>
</gene>
<accession>A0A3D9UFE2</accession>
<protein>
    <submittedName>
        <fullName evidence="1">Uncharacterized protein</fullName>
    </submittedName>
</protein>
<keyword evidence="2" id="KW-1185">Reference proteome</keyword>
<name>A0A3D9UFE2_9GAMM</name>
<dbReference type="Proteomes" id="UP000256294">
    <property type="component" value="Unassembled WGS sequence"/>
</dbReference>
<reference evidence="1 2" key="1">
    <citation type="submission" date="2018-08" db="EMBL/GenBank/DDBJ databases">
        <title>Genomic Encyclopedia of Archaeal and Bacterial Type Strains, Phase II (KMG-II): from individual species to whole genera.</title>
        <authorList>
            <person name="Goeker M."/>
        </authorList>
    </citation>
    <scope>NUCLEOTIDE SEQUENCE [LARGE SCALE GENOMIC DNA]</scope>
    <source>
        <strain evidence="1 2">DSM 17905</strain>
    </source>
</reference>
<sequence>MGVYNRKPDSYFNPLTIKRYKENDILAFSYIIKVLNTQNVNNDFCLIGYKFNKKNGSNEFERVIIYWETANRLINWKLPDGNYDDKFKSIL</sequence>
<comment type="caution">
    <text evidence="1">The sequence shown here is derived from an EMBL/GenBank/DDBJ whole genome shotgun (WGS) entry which is preliminary data.</text>
</comment>
<dbReference type="AlphaFoldDB" id="A0A3D9UFE2"/>
<evidence type="ECO:0000313" key="2">
    <source>
        <dbReference type="Proteomes" id="UP000256294"/>
    </source>
</evidence>